<dbReference type="Proteomes" id="UP000886069">
    <property type="component" value="Unassembled WGS sequence"/>
</dbReference>
<name>A0A7V2F3R9_UNCEI</name>
<protein>
    <recommendedName>
        <fullName evidence="2">Tetratricopeptide repeat protein</fullName>
    </recommendedName>
</protein>
<organism evidence="1">
    <name type="scientific">Eiseniibacteriota bacterium</name>
    <dbReference type="NCBI Taxonomy" id="2212470"/>
    <lineage>
        <taxon>Bacteria</taxon>
        <taxon>Candidatus Eiseniibacteriota</taxon>
    </lineage>
</organism>
<dbReference type="AlphaFoldDB" id="A0A7V2F3R9"/>
<evidence type="ECO:0008006" key="2">
    <source>
        <dbReference type="Google" id="ProtNLM"/>
    </source>
</evidence>
<reference evidence="1" key="1">
    <citation type="journal article" date="2020" name="mSystems">
        <title>Genome- and Community-Level Interaction Insights into Carbon Utilization and Element Cycling Functions of Hydrothermarchaeota in Hydrothermal Sediment.</title>
        <authorList>
            <person name="Zhou Z."/>
            <person name="Liu Y."/>
            <person name="Xu W."/>
            <person name="Pan J."/>
            <person name="Luo Z.H."/>
            <person name="Li M."/>
        </authorList>
    </citation>
    <scope>NUCLEOTIDE SEQUENCE [LARGE SCALE GENOMIC DNA]</scope>
    <source>
        <strain evidence="1">SpSt-1233</strain>
    </source>
</reference>
<gene>
    <name evidence="1" type="ORF">ENO08_07100</name>
</gene>
<dbReference type="EMBL" id="DSEC01000506">
    <property type="protein sequence ID" value="HER44210.1"/>
    <property type="molecule type" value="Genomic_DNA"/>
</dbReference>
<accession>A0A7V2F3R9</accession>
<sequence length="144" mass="16522">MVDFETISVMEAVEHIKARRAECRGRLEENNRLVMELIRLGRLKEAKKLIDEGGSRHYALFAKAEEYEKAGNLEAAVGCYWENIYVNGADASANYKRLMNLLHRIDCCEGELKVAEIYLNFSDRFEADEIASRISELRRMTASV</sequence>
<comment type="caution">
    <text evidence="1">The sequence shown here is derived from an EMBL/GenBank/DDBJ whole genome shotgun (WGS) entry which is preliminary data.</text>
</comment>
<proteinExistence type="predicted"/>
<evidence type="ECO:0000313" key="1">
    <source>
        <dbReference type="EMBL" id="HER44210.1"/>
    </source>
</evidence>